<feature type="region of interest" description="Disordered" evidence="1">
    <location>
        <begin position="98"/>
        <end position="131"/>
    </location>
</feature>
<evidence type="ECO:0000313" key="3">
    <source>
        <dbReference type="Proteomes" id="UP000275846"/>
    </source>
</evidence>
<dbReference type="OrthoDB" id="6246804at2759"/>
<dbReference type="AlphaFoldDB" id="A0A183S8Z9"/>
<dbReference type="EMBL" id="UYSU01000640">
    <property type="protein sequence ID" value="VDL86059.1"/>
    <property type="molecule type" value="Genomic_DNA"/>
</dbReference>
<reference evidence="2 3" key="2">
    <citation type="submission" date="2018-11" db="EMBL/GenBank/DDBJ databases">
        <authorList>
            <consortium name="Pathogen Informatics"/>
        </authorList>
    </citation>
    <scope>NUCLEOTIDE SEQUENCE [LARGE SCALE GENOMIC DNA]</scope>
    <source>
        <strain evidence="2 3">NST_G2</strain>
    </source>
</reference>
<evidence type="ECO:0000256" key="1">
    <source>
        <dbReference type="SAM" id="MobiDB-lite"/>
    </source>
</evidence>
<evidence type="ECO:0000313" key="4">
    <source>
        <dbReference type="WBParaSite" id="SSLN_0000072801-mRNA-1"/>
    </source>
</evidence>
<feature type="region of interest" description="Disordered" evidence="1">
    <location>
        <begin position="1"/>
        <end position="21"/>
    </location>
</feature>
<dbReference type="WBParaSite" id="SSLN_0000072801-mRNA-1">
    <property type="protein sequence ID" value="SSLN_0000072801-mRNA-1"/>
    <property type="gene ID" value="SSLN_0000072801"/>
</dbReference>
<reference evidence="4" key="1">
    <citation type="submission" date="2016-06" db="UniProtKB">
        <authorList>
            <consortium name="WormBaseParasite"/>
        </authorList>
    </citation>
    <scope>IDENTIFICATION</scope>
</reference>
<proteinExistence type="predicted"/>
<feature type="compositionally biased region" description="Basic and acidic residues" evidence="1">
    <location>
        <begin position="122"/>
        <end position="131"/>
    </location>
</feature>
<organism evidence="4">
    <name type="scientific">Schistocephalus solidus</name>
    <name type="common">Tapeworm</name>
    <dbReference type="NCBI Taxonomy" id="70667"/>
    <lineage>
        <taxon>Eukaryota</taxon>
        <taxon>Metazoa</taxon>
        <taxon>Spiralia</taxon>
        <taxon>Lophotrochozoa</taxon>
        <taxon>Platyhelminthes</taxon>
        <taxon>Cestoda</taxon>
        <taxon>Eucestoda</taxon>
        <taxon>Diphyllobothriidea</taxon>
        <taxon>Diphyllobothriidae</taxon>
        <taxon>Schistocephalus</taxon>
    </lineage>
</organism>
<dbReference type="Proteomes" id="UP000275846">
    <property type="component" value="Unassembled WGS sequence"/>
</dbReference>
<name>A0A183S8Z9_SCHSO</name>
<keyword evidence="3" id="KW-1185">Reference proteome</keyword>
<gene>
    <name evidence="2" type="ORF">SSLN_LOCUS697</name>
</gene>
<protein>
    <submittedName>
        <fullName evidence="2 4">Uncharacterized protein</fullName>
    </submittedName>
</protein>
<evidence type="ECO:0000313" key="2">
    <source>
        <dbReference type="EMBL" id="VDL86059.1"/>
    </source>
</evidence>
<accession>A0A183S8Z9</accession>
<sequence length="131" mass="14911">MARARSRSNASFRQLRKMTAKSAREDRKKYWAEISTSTEQASNVGDTRKLYQIIRQISGRHSTVNDSVRDVNDSFIAENPADVERWCAHFENLLTFDTEPRAPLSRATESPPSPPYAVSCDPHLKEKSLMP</sequence>